<protein>
    <submittedName>
        <fullName evidence="1">Uncharacterized protein</fullName>
    </submittedName>
</protein>
<reference evidence="2" key="1">
    <citation type="submission" date="2018-08" db="EMBL/GenBank/DDBJ databases">
        <authorList>
            <person name="Grouzdev D.S."/>
            <person name="Krutkina M.S."/>
        </authorList>
    </citation>
    <scope>NUCLEOTIDE SEQUENCE [LARGE SCALE GENOMIC DNA]</scope>
    <source>
        <strain evidence="2">4-11</strain>
    </source>
</reference>
<evidence type="ECO:0000313" key="2">
    <source>
        <dbReference type="Proteomes" id="UP000264002"/>
    </source>
</evidence>
<organism evidence="1 2">
    <name type="scientific">Sphaerochaeta halotolerans</name>
    <dbReference type="NCBI Taxonomy" id="2293840"/>
    <lineage>
        <taxon>Bacteria</taxon>
        <taxon>Pseudomonadati</taxon>
        <taxon>Spirochaetota</taxon>
        <taxon>Spirochaetia</taxon>
        <taxon>Spirochaetales</taxon>
        <taxon>Sphaerochaetaceae</taxon>
        <taxon>Sphaerochaeta</taxon>
    </lineage>
</organism>
<proteinExistence type="predicted"/>
<accession>A0A372MEQ3</accession>
<gene>
    <name evidence="1" type="ORF">DYP60_10765</name>
</gene>
<evidence type="ECO:0000313" key="1">
    <source>
        <dbReference type="EMBL" id="RFU94259.1"/>
    </source>
</evidence>
<reference evidence="1 2" key="2">
    <citation type="submission" date="2018-09" db="EMBL/GenBank/DDBJ databases">
        <title>Genome of Sphaerochaeta halotolerans strain 4-11.</title>
        <authorList>
            <person name="Nazina T.N."/>
            <person name="Sokolova D.S."/>
        </authorList>
    </citation>
    <scope>NUCLEOTIDE SEQUENCE [LARGE SCALE GENOMIC DNA]</scope>
    <source>
        <strain evidence="1 2">4-11</strain>
    </source>
</reference>
<name>A0A372MEQ3_9SPIR</name>
<comment type="caution">
    <text evidence="1">The sequence shown here is derived from an EMBL/GenBank/DDBJ whole genome shotgun (WGS) entry which is preliminary data.</text>
</comment>
<dbReference type="RefSeq" id="WP_117331013.1">
    <property type="nucleotide sequence ID" value="NZ_QUWK01000011.1"/>
</dbReference>
<keyword evidence="2" id="KW-1185">Reference proteome</keyword>
<dbReference type="EMBL" id="QUWK01000011">
    <property type="protein sequence ID" value="RFU94259.1"/>
    <property type="molecule type" value="Genomic_DNA"/>
</dbReference>
<dbReference type="Proteomes" id="UP000264002">
    <property type="component" value="Unassembled WGS sequence"/>
</dbReference>
<dbReference type="AlphaFoldDB" id="A0A372MEQ3"/>
<sequence>MKGINTPGQALDSGGVVSFSAPRDGVSHLAFPALAPERNHHADSFPLAPLGNENRVKDCTI</sequence>